<dbReference type="Pfam" id="PF00132">
    <property type="entry name" value="Hexapep"/>
    <property type="match status" value="1"/>
</dbReference>
<comment type="caution">
    <text evidence="1">The sequence shown here is derived from an EMBL/GenBank/DDBJ whole genome shotgun (WGS) entry which is preliminary data.</text>
</comment>
<evidence type="ECO:0000313" key="2">
    <source>
        <dbReference type="Proteomes" id="UP001596417"/>
    </source>
</evidence>
<dbReference type="InterPro" id="IPR011004">
    <property type="entry name" value="Trimer_LpxA-like_sf"/>
</dbReference>
<gene>
    <name evidence="1" type="ORF">ACFQL7_21860</name>
</gene>
<dbReference type="EMBL" id="JBHTAX010000004">
    <property type="protein sequence ID" value="MFC7192199.1"/>
    <property type="molecule type" value="Genomic_DNA"/>
</dbReference>
<dbReference type="InterPro" id="IPR001451">
    <property type="entry name" value="Hexapep"/>
</dbReference>
<evidence type="ECO:0000313" key="1">
    <source>
        <dbReference type="EMBL" id="MFC7192199.1"/>
    </source>
</evidence>
<reference evidence="1 2" key="1">
    <citation type="journal article" date="2019" name="Int. J. Syst. Evol. Microbiol.">
        <title>The Global Catalogue of Microorganisms (GCM) 10K type strain sequencing project: providing services to taxonomists for standard genome sequencing and annotation.</title>
        <authorList>
            <consortium name="The Broad Institute Genomics Platform"/>
            <consortium name="The Broad Institute Genome Sequencing Center for Infectious Disease"/>
            <person name="Wu L."/>
            <person name="Ma J."/>
        </authorList>
    </citation>
    <scope>NUCLEOTIDE SEQUENCE [LARGE SCALE GENOMIC DNA]</scope>
    <source>
        <strain evidence="1 2">RDMS1</strain>
    </source>
</reference>
<keyword evidence="2" id="KW-1185">Reference proteome</keyword>
<dbReference type="GeneID" id="76201866"/>
<dbReference type="CDD" id="cd04647">
    <property type="entry name" value="LbH_MAT_like"/>
    <property type="match status" value="1"/>
</dbReference>
<proteinExistence type="predicted"/>
<dbReference type="SUPFAM" id="SSF51161">
    <property type="entry name" value="Trimeric LpxA-like enzymes"/>
    <property type="match status" value="1"/>
</dbReference>
<dbReference type="RefSeq" id="WP_264556277.1">
    <property type="nucleotide sequence ID" value="NZ_CP109980.1"/>
</dbReference>
<dbReference type="InterPro" id="IPR050179">
    <property type="entry name" value="Trans_hexapeptide_repeat"/>
</dbReference>
<sequence>MDDKVDESAKIVDSHIGQSMIREFVTVHDSTIGDDCEIYERSSIKKCRIGDDVVINAGNFIENVEIGNEVQIGPNSSIVGVTHNLGETGMELHNDVFERIILHSGTFVGARAVIMPGVEIGSDTVVSAGAIVTEDIGERKIVVGSPPTQQVIDLSDWI</sequence>
<organism evidence="1 2">
    <name type="scientific">Halocatena marina</name>
    <dbReference type="NCBI Taxonomy" id="2934937"/>
    <lineage>
        <taxon>Archaea</taxon>
        <taxon>Methanobacteriati</taxon>
        <taxon>Methanobacteriota</taxon>
        <taxon>Stenosarchaea group</taxon>
        <taxon>Halobacteria</taxon>
        <taxon>Halobacteriales</taxon>
        <taxon>Natronomonadaceae</taxon>
        <taxon>Halocatena</taxon>
    </lineage>
</organism>
<keyword evidence="1" id="KW-0012">Acyltransferase</keyword>
<dbReference type="AlphaFoldDB" id="A0ABD5YW24"/>
<dbReference type="PANTHER" id="PTHR43300">
    <property type="entry name" value="ACETYLTRANSFERASE"/>
    <property type="match status" value="1"/>
</dbReference>
<name>A0ABD5YW24_9EURY</name>
<keyword evidence="1" id="KW-0808">Transferase</keyword>
<dbReference type="Gene3D" id="2.160.10.10">
    <property type="entry name" value="Hexapeptide repeat proteins"/>
    <property type="match status" value="1"/>
</dbReference>
<protein>
    <submittedName>
        <fullName evidence="1">Acyltransferase</fullName>
    </submittedName>
</protein>
<accession>A0ABD5YW24</accession>
<dbReference type="GO" id="GO:0016746">
    <property type="term" value="F:acyltransferase activity"/>
    <property type="evidence" value="ECO:0007669"/>
    <property type="project" value="UniProtKB-KW"/>
</dbReference>
<dbReference type="Proteomes" id="UP001596417">
    <property type="component" value="Unassembled WGS sequence"/>
</dbReference>